<dbReference type="Proteomes" id="UP000202259">
    <property type="component" value="Chromosome"/>
</dbReference>
<evidence type="ECO:0000313" key="2">
    <source>
        <dbReference type="EMBL" id="ASP49721.1"/>
    </source>
</evidence>
<accession>A0A222GD55</accession>
<dbReference type="OrthoDB" id="9973564at2"/>
<keyword evidence="1" id="KW-0812">Transmembrane</keyword>
<evidence type="ECO:0008006" key="4">
    <source>
        <dbReference type="Google" id="ProtNLM"/>
    </source>
</evidence>
<feature type="transmembrane region" description="Helical" evidence="1">
    <location>
        <begin position="38"/>
        <end position="57"/>
    </location>
</feature>
<dbReference type="EMBL" id="CP020465">
    <property type="protein sequence ID" value="ASP49721.1"/>
    <property type="molecule type" value="Genomic_DNA"/>
</dbReference>
<sequence length="71" mass="8152">MNSPVKVWLIYSLIGFVVSISITVLFDKYPGIRLFSNEAIIFAVMFSTMLSAINKAFKVSRNQEKYRLESK</sequence>
<name>A0A222GD55_9GAMM</name>
<organism evidence="2 3">
    <name type="scientific">Cognaticolwellia beringensis</name>
    <dbReference type="NCBI Taxonomy" id="1967665"/>
    <lineage>
        <taxon>Bacteria</taxon>
        <taxon>Pseudomonadati</taxon>
        <taxon>Pseudomonadota</taxon>
        <taxon>Gammaproteobacteria</taxon>
        <taxon>Alteromonadales</taxon>
        <taxon>Colwelliaceae</taxon>
        <taxon>Cognaticolwellia</taxon>
    </lineage>
</organism>
<reference evidence="2 3" key="1">
    <citation type="submission" date="2017-08" db="EMBL/GenBank/DDBJ databases">
        <title>Complete genome of Colwellia sp. NB097-1, a psychrophile bacterium ioslated from Bering Sea.</title>
        <authorList>
            <person name="Chen X."/>
        </authorList>
    </citation>
    <scope>NUCLEOTIDE SEQUENCE [LARGE SCALE GENOMIC DNA]</scope>
    <source>
        <strain evidence="2 3">NB097-1</strain>
    </source>
</reference>
<dbReference type="RefSeq" id="WP_081154053.1">
    <property type="nucleotide sequence ID" value="NZ_CP020465.1"/>
</dbReference>
<gene>
    <name evidence="2" type="ORF">B5D82_19270</name>
</gene>
<keyword evidence="1" id="KW-1133">Transmembrane helix</keyword>
<keyword evidence="1" id="KW-0472">Membrane</keyword>
<evidence type="ECO:0000313" key="3">
    <source>
        <dbReference type="Proteomes" id="UP000202259"/>
    </source>
</evidence>
<dbReference type="KEGG" id="cber:B5D82_19270"/>
<protein>
    <recommendedName>
        <fullName evidence="4">YiaAB two helix domain-containing protein</fullName>
    </recommendedName>
</protein>
<keyword evidence="3" id="KW-1185">Reference proteome</keyword>
<proteinExistence type="predicted"/>
<feature type="transmembrane region" description="Helical" evidence="1">
    <location>
        <begin position="7"/>
        <end position="26"/>
    </location>
</feature>
<dbReference type="AlphaFoldDB" id="A0A222GD55"/>
<evidence type="ECO:0000256" key="1">
    <source>
        <dbReference type="SAM" id="Phobius"/>
    </source>
</evidence>